<gene>
    <name evidence="1" type="ORF">S12H4_23909</name>
</gene>
<comment type="caution">
    <text evidence="1">The sequence shown here is derived from an EMBL/GenBank/DDBJ whole genome shotgun (WGS) entry which is preliminary data.</text>
</comment>
<accession>X1QYP3</accession>
<name>X1QYP3_9ZZZZ</name>
<sequence>MEYWIDGEFTRAWTQKAWYSHDRGVYVPKFATVRREVDRIYITEEFAYNILRPGRIFDSTNRHDMFDLCLKNIINVPWVKEKTVSFEVSL</sequence>
<protein>
    <submittedName>
        <fullName evidence="1">Uncharacterized protein</fullName>
    </submittedName>
</protein>
<dbReference type="AlphaFoldDB" id="X1QYP3"/>
<organism evidence="1">
    <name type="scientific">marine sediment metagenome</name>
    <dbReference type="NCBI Taxonomy" id="412755"/>
    <lineage>
        <taxon>unclassified sequences</taxon>
        <taxon>metagenomes</taxon>
        <taxon>ecological metagenomes</taxon>
    </lineage>
</organism>
<evidence type="ECO:0000313" key="1">
    <source>
        <dbReference type="EMBL" id="GAI73687.1"/>
    </source>
</evidence>
<proteinExistence type="predicted"/>
<dbReference type="EMBL" id="BARW01012816">
    <property type="protein sequence ID" value="GAI73687.1"/>
    <property type="molecule type" value="Genomic_DNA"/>
</dbReference>
<reference evidence="1" key="1">
    <citation type="journal article" date="2014" name="Front. Microbiol.">
        <title>High frequency of phylogenetically diverse reductive dehalogenase-homologous genes in deep subseafloor sedimentary metagenomes.</title>
        <authorList>
            <person name="Kawai M."/>
            <person name="Futagami T."/>
            <person name="Toyoda A."/>
            <person name="Takaki Y."/>
            <person name="Nishi S."/>
            <person name="Hori S."/>
            <person name="Arai W."/>
            <person name="Tsubouchi T."/>
            <person name="Morono Y."/>
            <person name="Uchiyama I."/>
            <person name="Ito T."/>
            <person name="Fujiyama A."/>
            <person name="Inagaki F."/>
            <person name="Takami H."/>
        </authorList>
    </citation>
    <scope>NUCLEOTIDE SEQUENCE</scope>
    <source>
        <strain evidence="1">Expedition CK06-06</strain>
    </source>
</reference>